<reference evidence="5" key="1">
    <citation type="submission" date="2016-10" db="EMBL/GenBank/DDBJ databases">
        <authorList>
            <person name="Varghese N."/>
            <person name="Submissions S."/>
        </authorList>
    </citation>
    <scope>NUCLEOTIDE SEQUENCE [LARGE SCALE GENOMIC DNA]</scope>
    <source>
        <strain evidence="5">DSM 45789</strain>
    </source>
</reference>
<dbReference type="PANTHER" id="PTHR43158">
    <property type="entry name" value="SKFA PEPTIDE EXPORT ATP-BINDING PROTEIN SKFE"/>
    <property type="match status" value="1"/>
</dbReference>
<keyword evidence="5" id="KW-1185">Reference proteome</keyword>
<proteinExistence type="predicted"/>
<gene>
    <name evidence="4" type="ORF">SAMN05444972_105232</name>
</gene>
<organism evidence="4 5">
    <name type="scientific">Marininema halotolerans</name>
    <dbReference type="NCBI Taxonomy" id="1155944"/>
    <lineage>
        <taxon>Bacteria</taxon>
        <taxon>Bacillati</taxon>
        <taxon>Bacillota</taxon>
        <taxon>Bacilli</taxon>
        <taxon>Bacillales</taxon>
        <taxon>Thermoactinomycetaceae</taxon>
        <taxon>Marininema</taxon>
    </lineage>
</organism>
<evidence type="ECO:0000313" key="4">
    <source>
        <dbReference type="EMBL" id="SFS66200.1"/>
    </source>
</evidence>
<dbReference type="EMBL" id="FPAA01000005">
    <property type="protein sequence ID" value="SFS66200.1"/>
    <property type="molecule type" value="Genomic_DNA"/>
</dbReference>
<dbReference type="InterPro" id="IPR003439">
    <property type="entry name" value="ABC_transporter-like_ATP-bd"/>
</dbReference>
<accession>A0A1I6RNL5</accession>
<dbReference type="SMART" id="SM00382">
    <property type="entry name" value="AAA"/>
    <property type="match status" value="1"/>
</dbReference>
<dbReference type="RefSeq" id="WP_091836557.1">
    <property type="nucleotide sequence ID" value="NZ_FPAA01000005.1"/>
</dbReference>
<evidence type="ECO:0000256" key="1">
    <source>
        <dbReference type="ARBA" id="ARBA00022741"/>
    </source>
</evidence>
<keyword evidence="2 4" id="KW-0067">ATP-binding</keyword>
<keyword evidence="1" id="KW-0547">Nucleotide-binding</keyword>
<protein>
    <submittedName>
        <fullName evidence="4">ABC-2 type transport system ATP-binding protein</fullName>
    </submittedName>
</protein>
<evidence type="ECO:0000313" key="5">
    <source>
        <dbReference type="Proteomes" id="UP000198660"/>
    </source>
</evidence>
<dbReference type="CDD" id="cd03230">
    <property type="entry name" value="ABC_DR_subfamily_A"/>
    <property type="match status" value="1"/>
</dbReference>
<dbReference type="InterPro" id="IPR027417">
    <property type="entry name" value="P-loop_NTPase"/>
</dbReference>
<dbReference type="GO" id="GO:0005524">
    <property type="term" value="F:ATP binding"/>
    <property type="evidence" value="ECO:0007669"/>
    <property type="project" value="UniProtKB-KW"/>
</dbReference>
<dbReference type="PROSITE" id="PS50893">
    <property type="entry name" value="ABC_TRANSPORTER_2"/>
    <property type="match status" value="1"/>
</dbReference>
<dbReference type="PROSITE" id="PS00211">
    <property type="entry name" value="ABC_TRANSPORTER_1"/>
    <property type="match status" value="1"/>
</dbReference>
<dbReference type="OrthoDB" id="9804819at2"/>
<dbReference type="SUPFAM" id="SSF52540">
    <property type="entry name" value="P-loop containing nucleoside triphosphate hydrolases"/>
    <property type="match status" value="1"/>
</dbReference>
<name>A0A1I6RNL5_9BACL</name>
<dbReference type="InterPro" id="IPR017871">
    <property type="entry name" value="ABC_transporter-like_CS"/>
</dbReference>
<dbReference type="Proteomes" id="UP000198660">
    <property type="component" value="Unassembled WGS sequence"/>
</dbReference>
<evidence type="ECO:0000256" key="2">
    <source>
        <dbReference type="ARBA" id="ARBA00022840"/>
    </source>
</evidence>
<dbReference type="InterPro" id="IPR003593">
    <property type="entry name" value="AAA+_ATPase"/>
</dbReference>
<dbReference type="PANTHER" id="PTHR43158:SF1">
    <property type="entry name" value="ABC TRANSPORTER, ATP-BINDING PROTEIN"/>
    <property type="match status" value="1"/>
</dbReference>
<sequence length="234" mass="26336">MIQLENVSKRYLRKTALTDITFTVPPGSITGIIGENGSGKSTLLKLMAGLVRPSHGTVSFHSKKVTRQIANQVAYLSERELAYSFFTIGEMMNWQASQFVDFDHTLAHEILDFMKLDPKTTIKHLSKGNQARVKILLTLARKAPVILMDEPLSGLDPMVRDSIIKGLISFVDFDRQTLVITTHEVDEMEPLLDQIIAIRQGALIEQIAVEDLRSREGVGIREWMNQTYTKATNH</sequence>
<feature type="domain" description="ABC transporter" evidence="3">
    <location>
        <begin position="2"/>
        <end position="225"/>
    </location>
</feature>
<dbReference type="GO" id="GO:0016887">
    <property type="term" value="F:ATP hydrolysis activity"/>
    <property type="evidence" value="ECO:0007669"/>
    <property type="project" value="InterPro"/>
</dbReference>
<dbReference type="Pfam" id="PF00005">
    <property type="entry name" value="ABC_tran"/>
    <property type="match status" value="1"/>
</dbReference>
<dbReference type="Gene3D" id="3.40.50.300">
    <property type="entry name" value="P-loop containing nucleotide triphosphate hydrolases"/>
    <property type="match status" value="1"/>
</dbReference>
<evidence type="ECO:0000259" key="3">
    <source>
        <dbReference type="PROSITE" id="PS50893"/>
    </source>
</evidence>
<dbReference type="AlphaFoldDB" id="A0A1I6RNL5"/>